<sequence length="202" mass="22685">MRNHKPLLVGITGGIGSGKSTAAKIFSILGIPVYYADDRAKWLMAHDPELKKQIIAAFGEESYTADGTLNRTYLAANVFGDEEKVKTINGLVHPAVKSDFESWSQYQDSPYVLKEAALLFEAGSYKELDKVINVSAPLKIRITRIMLRDPHRSEEQINHIIDQQLPDEEKNSKADFVIKNSDNKLIIPQVLKIHEELLKLGK</sequence>
<keyword evidence="4 5" id="KW-0173">Coenzyme A biosynthesis</keyword>
<dbReference type="HAMAP" id="MF_00376">
    <property type="entry name" value="Dephospho_CoA_kinase"/>
    <property type="match status" value="1"/>
</dbReference>
<dbReference type="GO" id="GO:0004140">
    <property type="term" value="F:dephospho-CoA kinase activity"/>
    <property type="evidence" value="ECO:0007669"/>
    <property type="project" value="UniProtKB-EC"/>
</dbReference>
<dbReference type="SUPFAM" id="SSF52540">
    <property type="entry name" value="P-loop containing nucleoside triphosphate hydrolases"/>
    <property type="match status" value="1"/>
</dbReference>
<dbReference type="Gene3D" id="3.40.50.300">
    <property type="entry name" value="P-loop containing nucleotide triphosphate hydrolases"/>
    <property type="match status" value="1"/>
</dbReference>
<comment type="pathway">
    <text evidence="5">Cofactor biosynthesis; coenzyme A biosynthesis; CoA from (R)-pantothenate: step 5/5.</text>
</comment>
<dbReference type="CDD" id="cd02022">
    <property type="entry name" value="DPCK"/>
    <property type="match status" value="1"/>
</dbReference>
<keyword evidence="2 5" id="KW-0547">Nucleotide-binding</keyword>
<evidence type="ECO:0000313" key="7">
    <source>
        <dbReference type="EMBL" id="MFC0263077.1"/>
    </source>
</evidence>
<evidence type="ECO:0000256" key="6">
    <source>
        <dbReference type="NCBIfam" id="TIGR00152"/>
    </source>
</evidence>
<proteinExistence type="inferred from homology"/>
<keyword evidence="3 5" id="KW-0067">ATP-binding</keyword>
<dbReference type="EMBL" id="JBHLWI010000028">
    <property type="protein sequence ID" value="MFC0263077.1"/>
    <property type="molecule type" value="Genomic_DNA"/>
</dbReference>
<keyword evidence="5 7" id="KW-0418">Kinase</keyword>
<dbReference type="RefSeq" id="WP_382387541.1">
    <property type="nucleotide sequence ID" value="NZ_JBHLWI010000028.1"/>
</dbReference>
<dbReference type="Proteomes" id="UP001589797">
    <property type="component" value="Unassembled WGS sequence"/>
</dbReference>
<protein>
    <recommendedName>
        <fullName evidence="5 6">Dephospho-CoA kinase</fullName>
        <ecNumber evidence="5 6">2.7.1.24</ecNumber>
    </recommendedName>
    <alternativeName>
        <fullName evidence="5">Dephosphocoenzyme A kinase</fullName>
    </alternativeName>
</protein>
<organism evidence="7 8">
    <name type="scientific">Fontibacter flavus</name>
    <dbReference type="NCBI Taxonomy" id="654838"/>
    <lineage>
        <taxon>Bacteria</taxon>
        <taxon>Pseudomonadati</taxon>
        <taxon>Bacteroidota</taxon>
        <taxon>Cytophagia</taxon>
        <taxon>Cytophagales</taxon>
        <taxon>Cyclobacteriaceae</taxon>
        <taxon>Fontibacter</taxon>
    </lineage>
</organism>
<name>A0ABV6FT72_9BACT</name>
<dbReference type="InterPro" id="IPR027417">
    <property type="entry name" value="P-loop_NTPase"/>
</dbReference>
<evidence type="ECO:0000256" key="2">
    <source>
        <dbReference type="ARBA" id="ARBA00022741"/>
    </source>
</evidence>
<dbReference type="InterPro" id="IPR001977">
    <property type="entry name" value="Depp_CoAkinase"/>
</dbReference>
<keyword evidence="8" id="KW-1185">Reference proteome</keyword>
<dbReference type="PANTHER" id="PTHR10695">
    <property type="entry name" value="DEPHOSPHO-COA KINASE-RELATED"/>
    <property type="match status" value="1"/>
</dbReference>
<evidence type="ECO:0000313" key="8">
    <source>
        <dbReference type="Proteomes" id="UP001589797"/>
    </source>
</evidence>
<keyword evidence="5 7" id="KW-0808">Transferase</keyword>
<evidence type="ECO:0000256" key="5">
    <source>
        <dbReference type="HAMAP-Rule" id="MF_00376"/>
    </source>
</evidence>
<reference evidence="7 8" key="1">
    <citation type="submission" date="2024-09" db="EMBL/GenBank/DDBJ databases">
        <authorList>
            <person name="Sun Q."/>
            <person name="Mori K."/>
        </authorList>
    </citation>
    <scope>NUCLEOTIDE SEQUENCE [LARGE SCALE GENOMIC DNA]</scope>
    <source>
        <strain evidence="7 8">CCM 7650</strain>
    </source>
</reference>
<dbReference type="EC" id="2.7.1.24" evidence="5 6"/>
<accession>A0ABV6FT72</accession>
<comment type="subcellular location">
    <subcellularLocation>
        <location evidence="5">Cytoplasm</location>
    </subcellularLocation>
</comment>
<dbReference type="PROSITE" id="PS51219">
    <property type="entry name" value="DPCK"/>
    <property type="match status" value="1"/>
</dbReference>
<feature type="binding site" evidence="5">
    <location>
        <begin position="16"/>
        <end position="21"/>
    </location>
    <ligand>
        <name>ATP</name>
        <dbReference type="ChEBI" id="CHEBI:30616"/>
    </ligand>
</feature>
<keyword evidence="5" id="KW-0963">Cytoplasm</keyword>
<evidence type="ECO:0000256" key="1">
    <source>
        <dbReference type="ARBA" id="ARBA00009018"/>
    </source>
</evidence>
<comment type="catalytic activity">
    <reaction evidence="5">
        <text>3'-dephospho-CoA + ATP = ADP + CoA + H(+)</text>
        <dbReference type="Rhea" id="RHEA:18245"/>
        <dbReference type="ChEBI" id="CHEBI:15378"/>
        <dbReference type="ChEBI" id="CHEBI:30616"/>
        <dbReference type="ChEBI" id="CHEBI:57287"/>
        <dbReference type="ChEBI" id="CHEBI:57328"/>
        <dbReference type="ChEBI" id="CHEBI:456216"/>
        <dbReference type="EC" id="2.7.1.24"/>
    </reaction>
</comment>
<evidence type="ECO:0000256" key="3">
    <source>
        <dbReference type="ARBA" id="ARBA00022840"/>
    </source>
</evidence>
<dbReference type="Pfam" id="PF01121">
    <property type="entry name" value="CoaE"/>
    <property type="match status" value="1"/>
</dbReference>
<dbReference type="PANTHER" id="PTHR10695:SF46">
    <property type="entry name" value="BIFUNCTIONAL COENZYME A SYNTHASE-RELATED"/>
    <property type="match status" value="1"/>
</dbReference>
<comment type="function">
    <text evidence="5">Catalyzes the phosphorylation of the 3'-hydroxyl group of dephosphocoenzyme A to form coenzyme A.</text>
</comment>
<gene>
    <name evidence="5 7" type="primary">coaE</name>
    <name evidence="7" type="ORF">ACFFIP_10325</name>
</gene>
<dbReference type="NCBIfam" id="TIGR00152">
    <property type="entry name" value="dephospho-CoA kinase"/>
    <property type="match status" value="1"/>
</dbReference>
<comment type="similarity">
    <text evidence="1 5">Belongs to the CoaE family.</text>
</comment>
<comment type="caution">
    <text evidence="7">The sequence shown here is derived from an EMBL/GenBank/DDBJ whole genome shotgun (WGS) entry which is preliminary data.</text>
</comment>
<evidence type="ECO:0000256" key="4">
    <source>
        <dbReference type="ARBA" id="ARBA00022993"/>
    </source>
</evidence>